<dbReference type="EMBL" id="CAWUHC010000009">
    <property type="protein sequence ID" value="CAK7213200.1"/>
    <property type="molecule type" value="Genomic_DNA"/>
</dbReference>
<evidence type="ECO:0000259" key="2">
    <source>
        <dbReference type="Pfam" id="PF20150"/>
    </source>
</evidence>
<dbReference type="Pfam" id="PF20150">
    <property type="entry name" value="2EXR"/>
    <property type="match status" value="1"/>
</dbReference>
<protein>
    <recommendedName>
        <fullName evidence="2">2EXR domain-containing protein</fullName>
    </recommendedName>
</protein>
<evidence type="ECO:0000313" key="4">
    <source>
        <dbReference type="Proteomes" id="UP001642406"/>
    </source>
</evidence>
<feature type="compositionally biased region" description="Acidic residues" evidence="1">
    <location>
        <begin position="785"/>
        <end position="813"/>
    </location>
</feature>
<feature type="region of interest" description="Disordered" evidence="1">
    <location>
        <begin position="560"/>
        <end position="813"/>
    </location>
</feature>
<feature type="compositionally biased region" description="Acidic residues" evidence="1">
    <location>
        <begin position="674"/>
        <end position="683"/>
    </location>
</feature>
<feature type="compositionally biased region" description="Basic and acidic residues" evidence="1">
    <location>
        <begin position="472"/>
        <end position="503"/>
    </location>
</feature>
<feature type="compositionally biased region" description="Basic and acidic residues" evidence="1">
    <location>
        <begin position="734"/>
        <end position="747"/>
    </location>
</feature>
<feature type="compositionally biased region" description="Basic and acidic residues" evidence="1">
    <location>
        <begin position="684"/>
        <end position="693"/>
    </location>
</feature>
<accession>A0ABP0B1D9</accession>
<feature type="region of interest" description="Disordered" evidence="1">
    <location>
        <begin position="462"/>
        <end position="503"/>
    </location>
</feature>
<keyword evidence="4" id="KW-1185">Reference proteome</keyword>
<feature type="compositionally biased region" description="Low complexity" evidence="1">
    <location>
        <begin position="292"/>
        <end position="301"/>
    </location>
</feature>
<dbReference type="InterPro" id="IPR045518">
    <property type="entry name" value="2EXR"/>
</dbReference>
<evidence type="ECO:0000256" key="1">
    <source>
        <dbReference type="SAM" id="MobiDB-lite"/>
    </source>
</evidence>
<feature type="compositionally biased region" description="Low complexity" evidence="1">
    <location>
        <begin position="81"/>
        <end position="96"/>
    </location>
</feature>
<feature type="region of interest" description="Disordered" evidence="1">
    <location>
        <begin position="1"/>
        <end position="121"/>
    </location>
</feature>
<feature type="compositionally biased region" description="Basic and acidic residues" evidence="1">
    <location>
        <begin position="560"/>
        <end position="581"/>
    </location>
</feature>
<organism evidence="3 4">
    <name type="scientific">Sporothrix bragantina</name>
    <dbReference type="NCBI Taxonomy" id="671064"/>
    <lineage>
        <taxon>Eukaryota</taxon>
        <taxon>Fungi</taxon>
        <taxon>Dikarya</taxon>
        <taxon>Ascomycota</taxon>
        <taxon>Pezizomycotina</taxon>
        <taxon>Sordariomycetes</taxon>
        <taxon>Sordariomycetidae</taxon>
        <taxon>Ophiostomatales</taxon>
        <taxon>Ophiostomataceae</taxon>
        <taxon>Sporothrix</taxon>
    </lineage>
</organism>
<comment type="caution">
    <text evidence="3">The sequence shown here is derived from an EMBL/GenBank/DDBJ whole genome shotgun (WGS) entry which is preliminary data.</text>
</comment>
<feature type="compositionally biased region" description="Acidic residues" evidence="1">
    <location>
        <begin position="587"/>
        <end position="628"/>
    </location>
</feature>
<feature type="compositionally biased region" description="Acidic residues" evidence="1">
    <location>
        <begin position="710"/>
        <end position="719"/>
    </location>
</feature>
<evidence type="ECO:0000313" key="3">
    <source>
        <dbReference type="EMBL" id="CAK7213200.1"/>
    </source>
</evidence>
<name>A0ABP0B1D9_9PEZI</name>
<proteinExistence type="predicted"/>
<feature type="compositionally biased region" description="Acidic residues" evidence="1">
    <location>
        <begin position="748"/>
        <end position="762"/>
    </location>
</feature>
<feature type="domain" description="2EXR" evidence="2">
    <location>
        <begin position="177"/>
        <end position="272"/>
    </location>
</feature>
<gene>
    <name evidence="3" type="ORF">SBRCBS47491_001721</name>
</gene>
<feature type="region of interest" description="Disordered" evidence="1">
    <location>
        <begin position="283"/>
        <end position="314"/>
    </location>
</feature>
<dbReference type="Proteomes" id="UP001642406">
    <property type="component" value="Unassembled WGS sequence"/>
</dbReference>
<feature type="compositionally biased region" description="Acidic residues" evidence="1">
    <location>
        <begin position="8"/>
        <end position="47"/>
    </location>
</feature>
<reference evidence="3 4" key="1">
    <citation type="submission" date="2024-01" db="EMBL/GenBank/DDBJ databases">
        <authorList>
            <person name="Allen C."/>
            <person name="Tagirdzhanova G."/>
        </authorList>
    </citation>
    <scope>NUCLEOTIDE SEQUENCE [LARGE SCALE GENOMIC DNA]</scope>
</reference>
<sequence>MDHHSSEGEDSDDMNELPFEEFAEEGDDESDEGENDNAEDYGSDEESIQYHSDGRMVSSEIDSDDVATFLEIEARDRDGDNSSGDDSGDGWETTSSDAEHDRHNGRRQKWPDPYVDDYDSDLGTDYDDGAYDSADSWDNIISETPRGGYNMTLNMDQLKARLKFFHAKEQIDLPTPFPQFQKLPPELRMRIWETFCSELRRKNRVVQVMLQNDGRLTPAVTMDQQTEPVRRFMRICRETRAMGLVALPDTLHIGVSQHDDGVIRFNAETDIVHFLEEHPLGLERIGPNGEAGDVSGNNNGENNEDDDDVDGYGSDTGIHELMREMRRQRVRARKRRNEDIPKPYASVRNLAINDMERRLRAPGAYKDYYHGHTVIELIAQDDTSHRQPSELRGAGYLQTIEYLFPNLENIYVAEHGAVRKADRWAAQLRSYQRYHVNGYEVDDIELQREPIEYLYCWHEPPKGSRRRSLQGLEKKEEKAEGKAEGNKDKTAEGAKESAEDKLRKAEVASLGPQDFKDEVVINHFAKLREKGIRFSRMLFFDEEDGMGDYWELQALCRPDGHWPNDPDGNPRQDQQPSRDLEPPVDMGEFEDYDENDSMIDDDDLDEGDWEDDEGDDDEDEDGDDDDDDLHVVDDAAENGASAAPLQAMFSSPEPEDDAGPSRGNRSKRRRVVDSDDEEEDAAEEDKNGKEGSGRSRSPAKRQRRTAVVSSDEEDQDDDAGVGSSKMATTKAKTKKADNDDSSSHTEAGEEDEDEEDDEDDDDKPVKPLTLMQRLRGVRQPKPASDEENSDDDEEEEDAGDYGDDNEDEDEDDE</sequence>